<dbReference type="Proteomes" id="UP000005240">
    <property type="component" value="Unassembled WGS sequence"/>
</dbReference>
<reference evidence="2" key="4">
    <citation type="submission" date="2025-05" db="UniProtKB">
        <authorList>
            <consortium name="EnsemblFungi"/>
        </authorList>
    </citation>
    <scope>IDENTIFICATION</scope>
    <source>
        <strain evidence="2">isolate 1-1 / race 1 (BBBD)</strain>
    </source>
</reference>
<keyword evidence="3" id="KW-1185">Reference proteome</keyword>
<name>A0A180GPY1_PUCT1</name>
<organism evidence="1">
    <name type="scientific">Puccinia triticina (isolate 1-1 / race 1 (BBBD))</name>
    <name type="common">Brown leaf rust fungus</name>
    <dbReference type="NCBI Taxonomy" id="630390"/>
    <lineage>
        <taxon>Eukaryota</taxon>
        <taxon>Fungi</taxon>
        <taxon>Dikarya</taxon>
        <taxon>Basidiomycota</taxon>
        <taxon>Pucciniomycotina</taxon>
        <taxon>Pucciniomycetes</taxon>
        <taxon>Pucciniales</taxon>
        <taxon>Pucciniaceae</taxon>
        <taxon>Puccinia</taxon>
    </lineage>
</organism>
<dbReference type="OrthoDB" id="2499947at2759"/>
<dbReference type="EnsemblFungi" id="PTTG_26973-t43_1">
    <property type="protein sequence ID" value="PTTG_26973-t43_1-p1"/>
    <property type="gene ID" value="PTTG_26973"/>
</dbReference>
<evidence type="ECO:0000313" key="1">
    <source>
        <dbReference type="EMBL" id="OAV94488.1"/>
    </source>
</evidence>
<reference evidence="1" key="1">
    <citation type="submission" date="2009-11" db="EMBL/GenBank/DDBJ databases">
        <authorList>
            <consortium name="The Broad Institute Genome Sequencing Platform"/>
            <person name="Ward D."/>
            <person name="Feldgarden M."/>
            <person name="Earl A."/>
            <person name="Young S.K."/>
            <person name="Zeng Q."/>
            <person name="Koehrsen M."/>
            <person name="Alvarado L."/>
            <person name="Berlin A."/>
            <person name="Bochicchio J."/>
            <person name="Borenstein D."/>
            <person name="Chapman S.B."/>
            <person name="Chen Z."/>
            <person name="Engels R."/>
            <person name="Freedman E."/>
            <person name="Gellesch M."/>
            <person name="Goldberg J."/>
            <person name="Griggs A."/>
            <person name="Gujja S."/>
            <person name="Heilman E."/>
            <person name="Heiman D."/>
            <person name="Hepburn T."/>
            <person name="Howarth C."/>
            <person name="Jen D."/>
            <person name="Larson L."/>
            <person name="Lewis B."/>
            <person name="Mehta T."/>
            <person name="Park D."/>
            <person name="Pearson M."/>
            <person name="Roberts A."/>
            <person name="Saif S."/>
            <person name="Shea T."/>
            <person name="Shenoy N."/>
            <person name="Sisk P."/>
            <person name="Stolte C."/>
            <person name="Sykes S."/>
            <person name="Thomson T."/>
            <person name="Walk T."/>
            <person name="White J."/>
            <person name="Yandava C."/>
            <person name="Izard J."/>
            <person name="Baranova O.V."/>
            <person name="Blanton J.M."/>
            <person name="Tanner A.C."/>
            <person name="Dewhirst F.E."/>
            <person name="Haas B."/>
            <person name="Nusbaum C."/>
            <person name="Birren B."/>
        </authorList>
    </citation>
    <scope>NUCLEOTIDE SEQUENCE [LARGE SCALE GENOMIC DNA]</scope>
    <source>
        <strain evidence="1">1-1 BBBD Race 1</strain>
    </source>
</reference>
<protein>
    <submittedName>
        <fullName evidence="1 2">Uncharacterized protein</fullName>
    </submittedName>
</protein>
<evidence type="ECO:0000313" key="2">
    <source>
        <dbReference type="EnsemblFungi" id="PTTG_26973-t43_1-p1"/>
    </source>
</evidence>
<sequence length="182" mass="20483">MGYVCAAPYHGDSSVTLEEKQVERRQLGETDKHPHHIRGLLVKRKGRSKSGGDLKGKAVFTATILGKLTTKIDLQFKDLDEMVAGKQKFDTSIINRRIDTIIRVQNRASGAREKIGAGFPQVKDTITKVTADQATYLKDIDQRTFRDEKDPKQFAQTLDKIKQTRKKVVDADQILMDATKGR</sequence>
<evidence type="ECO:0000313" key="3">
    <source>
        <dbReference type="Proteomes" id="UP000005240"/>
    </source>
</evidence>
<reference evidence="1" key="2">
    <citation type="submission" date="2016-05" db="EMBL/GenBank/DDBJ databases">
        <title>Comparative analysis highlights variable genome content of wheat rusts and divergence of the mating loci.</title>
        <authorList>
            <person name="Cuomo C.A."/>
            <person name="Bakkeren G."/>
            <person name="Szabo L."/>
            <person name="Khalil H."/>
            <person name="Joly D."/>
            <person name="Goldberg J."/>
            <person name="Young S."/>
            <person name="Zeng Q."/>
            <person name="Fellers J."/>
        </authorList>
    </citation>
    <scope>NUCLEOTIDE SEQUENCE [LARGE SCALE GENOMIC DNA]</scope>
    <source>
        <strain evidence="1">1-1 BBBD Race 1</strain>
    </source>
</reference>
<proteinExistence type="predicted"/>
<dbReference type="VEuPathDB" id="FungiDB:PTTG_26973"/>
<accession>A0A180GPY1</accession>
<dbReference type="AlphaFoldDB" id="A0A180GPY1"/>
<dbReference type="EMBL" id="ADAS02000039">
    <property type="protein sequence ID" value="OAV94488.1"/>
    <property type="molecule type" value="Genomic_DNA"/>
</dbReference>
<reference evidence="2 3" key="3">
    <citation type="journal article" date="2017" name="G3 (Bethesda)">
        <title>Comparative analysis highlights variable genome content of wheat rusts and divergence of the mating loci.</title>
        <authorList>
            <person name="Cuomo C.A."/>
            <person name="Bakkeren G."/>
            <person name="Khalil H.B."/>
            <person name="Panwar V."/>
            <person name="Joly D."/>
            <person name="Linning R."/>
            <person name="Sakthikumar S."/>
            <person name="Song X."/>
            <person name="Adiconis X."/>
            <person name="Fan L."/>
            <person name="Goldberg J.M."/>
            <person name="Levin J.Z."/>
            <person name="Young S."/>
            <person name="Zeng Q."/>
            <person name="Anikster Y."/>
            <person name="Bruce M."/>
            <person name="Wang M."/>
            <person name="Yin C."/>
            <person name="McCallum B."/>
            <person name="Szabo L.J."/>
            <person name="Hulbert S."/>
            <person name="Chen X."/>
            <person name="Fellers J.P."/>
        </authorList>
    </citation>
    <scope>NUCLEOTIDE SEQUENCE</scope>
    <source>
        <strain evidence="3">Isolate 1-1 / race 1 (BBBD)</strain>
        <strain evidence="2">isolate 1-1 / race 1 (BBBD)</strain>
    </source>
</reference>
<gene>
    <name evidence="1" type="ORF">PTTG_26973</name>
</gene>